<evidence type="ECO:0000256" key="1">
    <source>
        <dbReference type="ARBA" id="ARBA00023172"/>
    </source>
</evidence>
<organism evidence="2 3">
    <name type="scientific">Desulfamplus magnetovallimortis</name>
    <dbReference type="NCBI Taxonomy" id="1246637"/>
    <lineage>
        <taxon>Bacteria</taxon>
        <taxon>Pseudomonadati</taxon>
        <taxon>Thermodesulfobacteriota</taxon>
        <taxon>Desulfobacteria</taxon>
        <taxon>Desulfobacterales</taxon>
        <taxon>Desulfobacteraceae</taxon>
        <taxon>Desulfamplus</taxon>
    </lineage>
</organism>
<dbReference type="Proteomes" id="UP000191931">
    <property type="component" value="Unassembled WGS sequence"/>
</dbReference>
<proteinExistence type="predicted"/>
<sequence length="76" mass="8799">MKFPEGPIFYDLRRTAVRNMVRSGVPERVAMMVSGHKTRSVFDRYNIVNDADLKMASTRQEEYLNQQTQVNAMSTN</sequence>
<dbReference type="InterPro" id="IPR013762">
    <property type="entry name" value="Integrase-like_cat_sf"/>
</dbReference>
<dbReference type="GO" id="GO:0006310">
    <property type="term" value="P:DNA recombination"/>
    <property type="evidence" value="ECO:0007669"/>
    <property type="project" value="UniProtKB-KW"/>
</dbReference>
<reference evidence="2 3" key="1">
    <citation type="submission" date="2017-03" db="EMBL/GenBank/DDBJ databases">
        <authorList>
            <person name="Afonso C.L."/>
            <person name="Miller P.J."/>
            <person name="Scott M.A."/>
            <person name="Spackman E."/>
            <person name="Goraichik I."/>
            <person name="Dimitrov K.M."/>
            <person name="Suarez D.L."/>
            <person name="Swayne D.E."/>
        </authorList>
    </citation>
    <scope>NUCLEOTIDE SEQUENCE [LARGE SCALE GENOMIC DNA]</scope>
    <source>
        <strain evidence="2">PRJEB14757</strain>
    </source>
</reference>
<dbReference type="STRING" id="1246637.MTBBW1_2230003"/>
<keyword evidence="1" id="KW-0233">DNA recombination</keyword>
<evidence type="ECO:0008006" key="4">
    <source>
        <dbReference type="Google" id="ProtNLM"/>
    </source>
</evidence>
<dbReference type="GO" id="GO:0015074">
    <property type="term" value="P:DNA integration"/>
    <property type="evidence" value="ECO:0007669"/>
    <property type="project" value="InterPro"/>
</dbReference>
<protein>
    <recommendedName>
        <fullName evidence="4">Tyr recombinase domain-containing protein</fullName>
    </recommendedName>
</protein>
<dbReference type="GO" id="GO:0003677">
    <property type="term" value="F:DNA binding"/>
    <property type="evidence" value="ECO:0007669"/>
    <property type="project" value="InterPro"/>
</dbReference>
<keyword evidence="3" id="KW-1185">Reference proteome</keyword>
<dbReference type="SUPFAM" id="SSF56349">
    <property type="entry name" value="DNA breaking-rejoining enzymes"/>
    <property type="match status" value="1"/>
</dbReference>
<accession>A0A1W1HDG3</accession>
<name>A0A1W1HDG3_9BACT</name>
<dbReference type="InterPro" id="IPR011010">
    <property type="entry name" value="DNA_brk_join_enz"/>
</dbReference>
<evidence type="ECO:0000313" key="2">
    <source>
        <dbReference type="EMBL" id="SLM30418.1"/>
    </source>
</evidence>
<dbReference type="EMBL" id="FWEV01000139">
    <property type="protein sequence ID" value="SLM30418.1"/>
    <property type="molecule type" value="Genomic_DNA"/>
</dbReference>
<dbReference type="AlphaFoldDB" id="A0A1W1HDG3"/>
<gene>
    <name evidence="2" type="ORF">MTBBW1_2230003</name>
</gene>
<dbReference type="Gene3D" id="1.10.443.10">
    <property type="entry name" value="Intergrase catalytic core"/>
    <property type="match status" value="1"/>
</dbReference>
<evidence type="ECO:0000313" key="3">
    <source>
        <dbReference type="Proteomes" id="UP000191931"/>
    </source>
</evidence>